<gene>
    <name evidence="2" type="ORF">HDF16_002696</name>
</gene>
<dbReference type="InterPro" id="IPR052974">
    <property type="entry name" value="GH79_Enzymes"/>
</dbReference>
<keyword evidence="3" id="KW-1185">Reference proteome</keyword>
<sequence length="466" mass="49882">MTTRRSLLRSALASSALIALKCNRLAIAEPVSATSGRPLARIPSDFIGLGYEMSSVGRADLLTGKNAAYVHLLSNLGPKGVLRIGGIVADFTSYSPHGPGSAQPRDTVITRDSLIQLRTLLDATGWTAIWSLNFGSGTLNDAVAEAKVVQQILGSRLNAIELGNEVENYSRGEHPLRTPPYLYDNYRAEYSRWRAAILAAVPTLCFAAPDTAASVEWVEKMAADSRGDVQLLTTHYYRGDQRHGTQDQLLQTDLELIDRLKRLREASKKSGIPWRMCETNSFFGGGRPGVSDTLAGALWTLEFTLLLAACGCAGVNIETGVNQLGFVSSYSPIQDDGAGHNSAGAPYYGMLAFATAVAESREVLAMSHATSDRELSSFTLGRAGRLHSVVLINKSATASLPFSLSELNLRKLTVLYLRGPSPESTTGITFGGAAVDPQGRWTGWPIPLSAESVIIQPASAVVIQAS</sequence>
<organism evidence="2 3">
    <name type="scientific">Granulicella aggregans</name>
    <dbReference type="NCBI Taxonomy" id="474949"/>
    <lineage>
        <taxon>Bacteria</taxon>
        <taxon>Pseudomonadati</taxon>
        <taxon>Acidobacteriota</taxon>
        <taxon>Terriglobia</taxon>
        <taxon>Terriglobales</taxon>
        <taxon>Acidobacteriaceae</taxon>
        <taxon>Granulicella</taxon>
    </lineage>
</organism>
<feature type="signal peptide" evidence="1">
    <location>
        <begin position="1"/>
        <end position="28"/>
    </location>
</feature>
<dbReference type="SUPFAM" id="SSF51445">
    <property type="entry name" value="(Trans)glycosidases"/>
    <property type="match status" value="1"/>
</dbReference>
<name>A0A7W7ZDQ0_9BACT</name>
<dbReference type="PROSITE" id="PS51318">
    <property type="entry name" value="TAT"/>
    <property type="match status" value="1"/>
</dbReference>
<dbReference type="PANTHER" id="PTHR36183:SF2">
    <property type="entry name" value="BETA-GLUCURONIDASE C-TERMINAL DOMAIN-CONTAINING PROTEIN"/>
    <property type="match status" value="1"/>
</dbReference>
<feature type="chain" id="PRO_5031546015" description="Glycosyl hydrolase family 79" evidence="1">
    <location>
        <begin position="29"/>
        <end position="466"/>
    </location>
</feature>
<evidence type="ECO:0000256" key="1">
    <source>
        <dbReference type="SAM" id="SignalP"/>
    </source>
</evidence>
<dbReference type="Gene3D" id="3.20.20.80">
    <property type="entry name" value="Glycosidases"/>
    <property type="match status" value="1"/>
</dbReference>
<proteinExistence type="predicted"/>
<protein>
    <recommendedName>
        <fullName evidence="4">Glycosyl hydrolase family 79</fullName>
    </recommendedName>
</protein>
<dbReference type="RefSeq" id="WP_184217190.1">
    <property type="nucleotide sequence ID" value="NZ_JACHIP010000003.1"/>
</dbReference>
<dbReference type="InterPro" id="IPR017853">
    <property type="entry name" value="GH"/>
</dbReference>
<dbReference type="InterPro" id="IPR006311">
    <property type="entry name" value="TAT_signal"/>
</dbReference>
<evidence type="ECO:0000313" key="2">
    <source>
        <dbReference type="EMBL" id="MBB5057990.1"/>
    </source>
</evidence>
<accession>A0A7W7ZDQ0</accession>
<dbReference type="EMBL" id="JACHIP010000003">
    <property type="protein sequence ID" value="MBB5057990.1"/>
    <property type="molecule type" value="Genomic_DNA"/>
</dbReference>
<keyword evidence="1" id="KW-0732">Signal</keyword>
<dbReference type="Proteomes" id="UP000540989">
    <property type="component" value="Unassembled WGS sequence"/>
</dbReference>
<reference evidence="2 3" key="1">
    <citation type="submission" date="2020-08" db="EMBL/GenBank/DDBJ databases">
        <title>Genomic Encyclopedia of Type Strains, Phase IV (KMG-V): Genome sequencing to study the core and pangenomes of soil and plant-associated prokaryotes.</title>
        <authorList>
            <person name="Whitman W."/>
        </authorList>
    </citation>
    <scope>NUCLEOTIDE SEQUENCE [LARGE SCALE GENOMIC DNA]</scope>
    <source>
        <strain evidence="2 3">M8UP14</strain>
    </source>
</reference>
<dbReference type="AlphaFoldDB" id="A0A7W7ZDQ0"/>
<evidence type="ECO:0000313" key="3">
    <source>
        <dbReference type="Proteomes" id="UP000540989"/>
    </source>
</evidence>
<comment type="caution">
    <text evidence="2">The sequence shown here is derived from an EMBL/GenBank/DDBJ whole genome shotgun (WGS) entry which is preliminary data.</text>
</comment>
<evidence type="ECO:0008006" key="4">
    <source>
        <dbReference type="Google" id="ProtNLM"/>
    </source>
</evidence>
<dbReference type="InterPro" id="IPR013780">
    <property type="entry name" value="Glyco_hydro_b"/>
</dbReference>
<dbReference type="Gene3D" id="2.60.40.1180">
    <property type="entry name" value="Golgi alpha-mannosidase II"/>
    <property type="match status" value="1"/>
</dbReference>
<dbReference type="PANTHER" id="PTHR36183">
    <property type="entry name" value="BETA-GLUCURONIDASE"/>
    <property type="match status" value="1"/>
</dbReference>